<sequence>MLTVLFWDKNGRSSL</sequence>
<proteinExistence type="predicted"/>
<name>A0A0E9QV25_ANGAN</name>
<protein>
    <submittedName>
        <fullName evidence="1">Uncharacterized protein</fullName>
    </submittedName>
</protein>
<dbReference type="EMBL" id="GBXM01087786">
    <property type="protein sequence ID" value="JAH20791.1"/>
    <property type="molecule type" value="Transcribed_RNA"/>
</dbReference>
<reference evidence="1" key="2">
    <citation type="journal article" date="2015" name="Fish Shellfish Immunol.">
        <title>Early steps in the European eel (Anguilla anguilla)-Vibrio vulnificus interaction in the gills: Role of the RtxA13 toxin.</title>
        <authorList>
            <person name="Callol A."/>
            <person name="Pajuelo D."/>
            <person name="Ebbesson L."/>
            <person name="Teles M."/>
            <person name="MacKenzie S."/>
            <person name="Amaro C."/>
        </authorList>
    </citation>
    <scope>NUCLEOTIDE SEQUENCE</scope>
</reference>
<reference evidence="1" key="1">
    <citation type="submission" date="2014-11" db="EMBL/GenBank/DDBJ databases">
        <authorList>
            <person name="Amaro Gonzalez C."/>
        </authorList>
    </citation>
    <scope>NUCLEOTIDE SEQUENCE</scope>
</reference>
<accession>A0A0E9QV25</accession>
<organism evidence="1">
    <name type="scientific">Anguilla anguilla</name>
    <name type="common">European freshwater eel</name>
    <name type="synonym">Muraena anguilla</name>
    <dbReference type="NCBI Taxonomy" id="7936"/>
    <lineage>
        <taxon>Eukaryota</taxon>
        <taxon>Metazoa</taxon>
        <taxon>Chordata</taxon>
        <taxon>Craniata</taxon>
        <taxon>Vertebrata</taxon>
        <taxon>Euteleostomi</taxon>
        <taxon>Actinopterygii</taxon>
        <taxon>Neopterygii</taxon>
        <taxon>Teleostei</taxon>
        <taxon>Anguilliformes</taxon>
        <taxon>Anguillidae</taxon>
        <taxon>Anguilla</taxon>
    </lineage>
</organism>
<evidence type="ECO:0000313" key="1">
    <source>
        <dbReference type="EMBL" id="JAH20791.1"/>
    </source>
</evidence>